<dbReference type="Gene3D" id="3.10.20.30">
    <property type="match status" value="1"/>
</dbReference>
<dbReference type="InterPro" id="IPR001433">
    <property type="entry name" value="OxRdtase_FAD/NAD-bd"/>
</dbReference>
<dbReference type="InterPro" id="IPR039261">
    <property type="entry name" value="FNR_nucleotide-bd"/>
</dbReference>
<dbReference type="PANTHER" id="PTHR47354">
    <property type="entry name" value="NADH OXIDOREDUCTASE HCR"/>
    <property type="match status" value="1"/>
</dbReference>
<dbReference type="InterPro" id="IPR008333">
    <property type="entry name" value="Cbr1-like_FAD-bd_dom"/>
</dbReference>
<feature type="domain" description="FAD-binding FR-type" evidence="3">
    <location>
        <begin position="90"/>
        <end position="188"/>
    </location>
</feature>
<dbReference type="InterPro" id="IPR017938">
    <property type="entry name" value="Riboflavin_synthase-like_b-brl"/>
</dbReference>
<keyword evidence="5" id="KW-1185">Reference proteome</keyword>
<dbReference type="SUPFAM" id="SSF63380">
    <property type="entry name" value="Riboflavin synthase domain-like"/>
    <property type="match status" value="1"/>
</dbReference>
<dbReference type="InterPro" id="IPR017927">
    <property type="entry name" value="FAD-bd_FR_type"/>
</dbReference>
<dbReference type="PRINTS" id="PR00371">
    <property type="entry name" value="FPNCR"/>
</dbReference>
<dbReference type="CDD" id="cd06194">
    <property type="entry name" value="FNR_N-term_Iron_sulfur_binding"/>
    <property type="match status" value="1"/>
</dbReference>
<dbReference type="PROSITE" id="PS51085">
    <property type="entry name" value="2FE2S_FER_2"/>
    <property type="match status" value="1"/>
</dbReference>
<organism evidence="4 5">
    <name type="scientific">Methylomagnum ishizawai</name>
    <dbReference type="NCBI Taxonomy" id="1760988"/>
    <lineage>
        <taxon>Bacteria</taxon>
        <taxon>Pseudomonadati</taxon>
        <taxon>Pseudomonadota</taxon>
        <taxon>Gammaproteobacteria</taxon>
        <taxon>Methylococcales</taxon>
        <taxon>Methylococcaceae</taxon>
        <taxon>Methylomagnum</taxon>
    </lineage>
</organism>
<proteinExistence type="predicted"/>
<dbReference type="PANTHER" id="PTHR47354:SF5">
    <property type="entry name" value="PROTEIN RFBI"/>
    <property type="match status" value="1"/>
</dbReference>
<dbReference type="Gene3D" id="3.40.50.80">
    <property type="entry name" value="Nucleotide-binding domain of ferredoxin-NADP reductase (FNR) module"/>
    <property type="match status" value="1"/>
</dbReference>
<dbReference type="PROSITE" id="PS51384">
    <property type="entry name" value="FAD_FR"/>
    <property type="match status" value="1"/>
</dbReference>
<gene>
    <name evidence="4" type="ORF">SAMN02949497_3004</name>
</gene>
<dbReference type="SUPFAM" id="SSF54292">
    <property type="entry name" value="2Fe-2S ferredoxin-like"/>
    <property type="match status" value="1"/>
</dbReference>
<sequence length="330" mass="35400">MAAIHYANQRFELEPGQSVLDGLTGHGVPVPSSCRAGVCQTCLMRSTAGVPPPAAQRGLKDSLKARGYFLACVCHPEQDLRVVLPDAEDEDRQTATVLSLDLLGGGIMQVALECHAPLDYRPGQFINLFQDTGQVRSYSIASVPGLDDPIHLHVRRLAGGRVSGWVHEELRPGQTVTIQGPAGDCFYPSGTPGQPLLLIGTGSGLAPLYGIVRDALAQGHYGPIRLYHGSRAPEGLYLAEELRALARRHAHFDYIPCLSGPDAPEGYAQGRVHEVALRDNPKLDGWRIFFCGHPEMVKLGKKQAFLAGAALRNIHADAFTINPAMPGAGA</sequence>
<evidence type="ECO:0000313" key="4">
    <source>
        <dbReference type="EMBL" id="SMF95639.1"/>
    </source>
</evidence>
<dbReference type="CDD" id="cd00207">
    <property type="entry name" value="fer2"/>
    <property type="match status" value="1"/>
</dbReference>
<dbReference type="PRINTS" id="PR00410">
    <property type="entry name" value="PHEHYDRXLASE"/>
</dbReference>
<dbReference type="Pfam" id="PF00111">
    <property type="entry name" value="Fer2"/>
    <property type="match status" value="1"/>
</dbReference>
<accession>A0A1Y6CYA6</accession>
<dbReference type="InterPro" id="IPR036010">
    <property type="entry name" value="2Fe-2S_ferredoxin-like_sf"/>
</dbReference>
<evidence type="ECO:0000259" key="2">
    <source>
        <dbReference type="PROSITE" id="PS51085"/>
    </source>
</evidence>
<evidence type="ECO:0000313" key="5">
    <source>
        <dbReference type="Proteomes" id="UP000192923"/>
    </source>
</evidence>
<dbReference type="OrthoDB" id="9806195at2"/>
<dbReference type="STRING" id="1760988.SAMN02949497_3004"/>
<dbReference type="AlphaFoldDB" id="A0A1Y6CYA6"/>
<dbReference type="GO" id="GO:0016491">
    <property type="term" value="F:oxidoreductase activity"/>
    <property type="evidence" value="ECO:0007669"/>
    <property type="project" value="InterPro"/>
</dbReference>
<dbReference type="RefSeq" id="WP_085214031.1">
    <property type="nucleotide sequence ID" value="NZ_FXAM01000001.1"/>
</dbReference>
<evidence type="ECO:0000259" key="3">
    <source>
        <dbReference type="PROSITE" id="PS51384"/>
    </source>
</evidence>
<reference evidence="4 5" key="1">
    <citation type="submission" date="2016-12" db="EMBL/GenBank/DDBJ databases">
        <authorList>
            <person name="Song W.-J."/>
            <person name="Kurnit D.M."/>
        </authorList>
    </citation>
    <scope>NUCLEOTIDE SEQUENCE [LARGE SCALE GENOMIC DNA]</scope>
    <source>
        <strain evidence="4 5">175</strain>
    </source>
</reference>
<dbReference type="Proteomes" id="UP000192923">
    <property type="component" value="Unassembled WGS sequence"/>
</dbReference>
<dbReference type="InterPro" id="IPR001709">
    <property type="entry name" value="Flavoprot_Pyr_Nucl_cyt_Rdtase"/>
</dbReference>
<dbReference type="Gene3D" id="2.40.30.10">
    <property type="entry name" value="Translation factors"/>
    <property type="match status" value="1"/>
</dbReference>
<dbReference type="EMBL" id="FXAM01000001">
    <property type="protein sequence ID" value="SMF95639.1"/>
    <property type="molecule type" value="Genomic_DNA"/>
</dbReference>
<evidence type="ECO:0000256" key="1">
    <source>
        <dbReference type="ARBA" id="ARBA00034078"/>
    </source>
</evidence>
<name>A0A1Y6CYA6_9GAMM</name>
<dbReference type="Pfam" id="PF00970">
    <property type="entry name" value="FAD_binding_6"/>
    <property type="match status" value="1"/>
</dbReference>
<comment type="cofactor">
    <cofactor evidence="1">
        <name>[2Fe-2S] cluster</name>
        <dbReference type="ChEBI" id="CHEBI:190135"/>
    </cofactor>
</comment>
<protein>
    <submittedName>
        <fullName evidence="4">Ferredoxin-NADP reductase</fullName>
    </submittedName>
</protein>
<dbReference type="InterPro" id="IPR050415">
    <property type="entry name" value="MRET"/>
</dbReference>
<dbReference type="Pfam" id="PF00175">
    <property type="entry name" value="NAD_binding_1"/>
    <property type="match status" value="1"/>
</dbReference>
<feature type="domain" description="2Fe-2S ferredoxin-type" evidence="2">
    <location>
        <begin position="2"/>
        <end position="88"/>
    </location>
</feature>
<dbReference type="SUPFAM" id="SSF52343">
    <property type="entry name" value="Ferredoxin reductase-like, C-terminal NADP-linked domain"/>
    <property type="match status" value="1"/>
</dbReference>
<dbReference type="GO" id="GO:0051536">
    <property type="term" value="F:iron-sulfur cluster binding"/>
    <property type="evidence" value="ECO:0007669"/>
    <property type="project" value="InterPro"/>
</dbReference>
<dbReference type="InterPro" id="IPR001041">
    <property type="entry name" value="2Fe-2S_ferredoxin-type"/>
</dbReference>
<dbReference type="InterPro" id="IPR012675">
    <property type="entry name" value="Beta-grasp_dom_sf"/>
</dbReference>